<dbReference type="Proteomes" id="UP000008070">
    <property type="component" value="Chromosome"/>
</dbReference>
<accession>C7CFY5</accession>
<dbReference type="EMBL" id="FP103042">
    <property type="protein sequence ID" value="CAX23061.1"/>
    <property type="molecule type" value="Genomic_DNA"/>
</dbReference>
<proteinExistence type="predicted"/>
<dbReference type="KEGG" id="mdi:METDI1455"/>
<name>C7CFY5_METED</name>
<gene>
    <name evidence="2" type="ORF">METD_I1455</name>
</gene>
<feature type="domain" description="Nucleotidyltransferase-like" evidence="1">
    <location>
        <begin position="66"/>
        <end position="162"/>
    </location>
</feature>
<evidence type="ECO:0000313" key="3">
    <source>
        <dbReference type="Proteomes" id="UP000008070"/>
    </source>
</evidence>
<dbReference type="InterPro" id="IPR058575">
    <property type="entry name" value="NTP_transf_8_dom"/>
</dbReference>
<dbReference type="HOGENOM" id="CLU_1155359_0_0_5"/>
<reference evidence="3" key="1">
    <citation type="journal article" date="2009" name="PLoS ONE">
        <title>Methylobacterium genome sequences: a reference blueprint to investigate microbial metabolism of C1 compounds from natural and industrial sources.</title>
        <authorList>
            <person name="Vuilleumier S."/>
            <person name="Chistoserdova L."/>
            <person name="Lee M.-C."/>
            <person name="Bringel F."/>
            <person name="Lajus A."/>
            <person name="Zhou Y."/>
            <person name="Gourion B."/>
            <person name="Barbe V."/>
            <person name="Chang J."/>
            <person name="Cruveiller S."/>
            <person name="Dossat C."/>
            <person name="Gillett W."/>
            <person name="Gruffaz C."/>
            <person name="Haugen E."/>
            <person name="Hourcade E."/>
            <person name="Levy R."/>
            <person name="Mangenot S."/>
            <person name="Muller E."/>
            <person name="Nadalig T."/>
            <person name="Pagni M."/>
            <person name="Penny C."/>
            <person name="Peyraud R."/>
            <person name="Robinson D.G."/>
            <person name="Roche D."/>
            <person name="Rouy Z."/>
            <person name="Saenampechek C."/>
            <person name="Salvignol G."/>
            <person name="Vallenet D."/>
            <person name="Wu Z."/>
            <person name="Marx C.J."/>
            <person name="Vorholt J.A."/>
            <person name="Olson M.V."/>
            <person name="Kaul R."/>
            <person name="Weissenbach J."/>
            <person name="Medigue C."/>
            <person name="Lidstrom M.E."/>
        </authorList>
    </citation>
    <scope>NUCLEOTIDE SEQUENCE [LARGE SCALE GENOMIC DNA]</scope>
    <source>
        <strain evidence="3">DSM 6343 / CIP 106787 / DM4</strain>
    </source>
</reference>
<sequence>MDRVVHWYFDLPVQGKVTRSYVGPQSDPEITKRVEAFAEIKNDLRARRKLVSTLTREAGLPAPERFTGNVVQAMASAGLFRLRGVLVGTVAFQCYPGLLGVRFPSTALQTGDVDFAQFHSVSAAADDTLPPMLDVLKDLGQTFREIPHRIDGRRSTRFPQREPLRGRVPDTQPWQLGQRWKAGGDAGARRCRGATSAHSRLPDLRAGAVRPAAWGRRECGRASAGAICRSQVHRRRPPSG</sequence>
<evidence type="ECO:0000259" key="1">
    <source>
        <dbReference type="Pfam" id="PF12281"/>
    </source>
</evidence>
<protein>
    <recommendedName>
        <fullName evidence="1">Nucleotidyltransferase-like domain-containing protein</fullName>
    </recommendedName>
</protein>
<dbReference type="Pfam" id="PF12281">
    <property type="entry name" value="NTP_transf_8"/>
    <property type="match status" value="1"/>
</dbReference>
<dbReference type="AlphaFoldDB" id="C7CFY5"/>
<evidence type="ECO:0000313" key="2">
    <source>
        <dbReference type="EMBL" id="CAX23061.1"/>
    </source>
</evidence>
<organism evidence="2 3">
    <name type="scientific">Methylorubrum extorquens (strain DSM 6343 / CIP 106787 / DM4)</name>
    <name type="common">Methylobacterium extorquens</name>
    <dbReference type="NCBI Taxonomy" id="661410"/>
    <lineage>
        <taxon>Bacteria</taxon>
        <taxon>Pseudomonadati</taxon>
        <taxon>Pseudomonadota</taxon>
        <taxon>Alphaproteobacteria</taxon>
        <taxon>Hyphomicrobiales</taxon>
        <taxon>Methylobacteriaceae</taxon>
        <taxon>Methylorubrum</taxon>
    </lineage>
</organism>